<keyword evidence="3" id="KW-1185">Reference proteome</keyword>
<dbReference type="EMBL" id="SOAY01000010">
    <property type="protein sequence ID" value="TDT47440.1"/>
    <property type="molecule type" value="Genomic_DNA"/>
</dbReference>
<evidence type="ECO:0000313" key="2">
    <source>
        <dbReference type="EMBL" id="TDT47440.1"/>
    </source>
</evidence>
<feature type="signal peptide" evidence="1">
    <location>
        <begin position="1"/>
        <end position="20"/>
    </location>
</feature>
<keyword evidence="1" id="KW-0732">Signal</keyword>
<dbReference type="OrthoDB" id="1427740at2"/>
<dbReference type="AlphaFoldDB" id="A0A4R7K8M7"/>
<proteinExistence type="predicted"/>
<evidence type="ECO:0008006" key="4">
    <source>
        <dbReference type="Google" id="ProtNLM"/>
    </source>
</evidence>
<dbReference type="RefSeq" id="WP_133686822.1">
    <property type="nucleotide sequence ID" value="NZ_SOAY01000010.1"/>
</dbReference>
<reference evidence="2 3" key="1">
    <citation type="submission" date="2019-03" db="EMBL/GenBank/DDBJ databases">
        <title>Genomic Encyclopedia of Archaeal and Bacterial Type Strains, Phase II (KMG-II): from individual species to whole genera.</title>
        <authorList>
            <person name="Goeker M."/>
        </authorList>
    </citation>
    <scope>NUCLEOTIDE SEQUENCE [LARGE SCALE GENOMIC DNA]</scope>
    <source>
        <strain evidence="2 3">DSM 25233</strain>
    </source>
</reference>
<sequence>MKKNIFFFCAIALLSLSSFSSNVECEYANSNMGYAKSQINAALQTQDINQARFYAYKALSALEKSKNQLNVCGCKYAKESMLENIEVLSLATKSTTLEGTINYLNASIELTNNTILVLESHDTHESAYASDALSVNTNSTSISKASHNKSLFETIDLSLEKYRISLDKVVESVNCKDATAFARRIHDECEAQLLKPNISEGSKYYNLRTKEITQKALNKIGNCTATK</sequence>
<evidence type="ECO:0000313" key="3">
    <source>
        <dbReference type="Proteomes" id="UP000294749"/>
    </source>
</evidence>
<gene>
    <name evidence="2" type="ORF">CLV90_1516</name>
</gene>
<accession>A0A4R7K8M7</accession>
<comment type="caution">
    <text evidence="2">The sequence shown here is derived from an EMBL/GenBank/DDBJ whole genome shotgun (WGS) entry which is preliminary data.</text>
</comment>
<name>A0A4R7K8M7_9FLAO</name>
<evidence type="ECO:0000256" key="1">
    <source>
        <dbReference type="SAM" id="SignalP"/>
    </source>
</evidence>
<feature type="chain" id="PRO_5020487161" description="DUF4398 domain-containing protein" evidence="1">
    <location>
        <begin position="21"/>
        <end position="227"/>
    </location>
</feature>
<dbReference type="Proteomes" id="UP000294749">
    <property type="component" value="Unassembled WGS sequence"/>
</dbReference>
<organism evidence="2 3">
    <name type="scientific">Maribacter spongiicola</name>
    <dbReference type="NCBI Taxonomy" id="1206753"/>
    <lineage>
        <taxon>Bacteria</taxon>
        <taxon>Pseudomonadati</taxon>
        <taxon>Bacteroidota</taxon>
        <taxon>Flavobacteriia</taxon>
        <taxon>Flavobacteriales</taxon>
        <taxon>Flavobacteriaceae</taxon>
        <taxon>Maribacter</taxon>
    </lineage>
</organism>
<protein>
    <recommendedName>
        <fullName evidence="4">DUF4398 domain-containing protein</fullName>
    </recommendedName>
</protein>